<proteinExistence type="predicted"/>
<evidence type="ECO:0000313" key="1">
    <source>
        <dbReference type="EMBL" id="GIH17850.1"/>
    </source>
</evidence>
<organism evidence="1 2">
    <name type="scientific">Rugosimonospora africana</name>
    <dbReference type="NCBI Taxonomy" id="556532"/>
    <lineage>
        <taxon>Bacteria</taxon>
        <taxon>Bacillati</taxon>
        <taxon>Actinomycetota</taxon>
        <taxon>Actinomycetes</taxon>
        <taxon>Micromonosporales</taxon>
        <taxon>Micromonosporaceae</taxon>
        <taxon>Rugosimonospora</taxon>
    </lineage>
</organism>
<dbReference type="EMBL" id="BONZ01000059">
    <property type="protein sequence ID" value="GIH17850.1"/>
    <property type="molecule type" value="Genomic_DNA"/>
</dbReference>
<comment type="caution">
    <text evidence="1">The sequence shown here is derived from an EMBL/GenBank/DDBJ whole genome shotgun (WGS) entry which is preliminary data.</text>
</comment>
<accession>A0A8J3QUR2</accession>
<evidence type="ECO:0000313" key="2">
    <source>
        <dbReference type="Proteomes" id="UP000642748"/>
    </source>
</evidence>
<reference evidence="1" key="1">
    <citation type="submission" date="2021-01" db="EMBL/GenBank/DDBJ databases">
        <title>Whole genome shotgun sequence of Rugosimonospora africana NBRC 104875.</title>
        <authorList>
            <person name="Komaki H."/>
            <person name="Tamura T."/>
        </authorList>
    </citation>
    <scope>NUCLEOTIDE SEQUENCE</scope>
    <source>
        <strain evidence="1">NBRC 104875</strain>
    </source>
</reference>
<gene>
    <name evidence="1" type="ORF">Raf01_60220</name>
</gene>
<protein>
    <submittedName>
        <fullName evidence="1">Uncharacterized protein</fullName>
    </submittedName>
</protein>
<sequence length="149" mass="15355">MNWAFEAASSVLFGQSRSCTVAIHMARNCRFGVAGLVTQPISFGALTPAPLTPAPLTFAPLTVAPLTPAPAPVLSAPLAIEAGDTARVARTASAVKATRPTFAVGTVRTALAIGVTRTAFAVRTARTAPAAGKLPDLNRDISNLYNIQD</sequence>
<dbReference type="AlphaFoldDB" id="A0A8J3QUR2"/>
<name>A0A8J3QUR2_9ACTN</name>
<keyword evidence="2" id="KW-1185">Reference proteome</keyword>
<dbReference type="Proteomes" id="UP000642748">
    <property type="component" value="Unassembled WGS sequence"/>
</dbReference>